<feature type="binding site" evidence="10">
    <location>
        <position position="662"/>
    </location>
    <ligand>
        <name>Zn(2+)</name>
        <dbReference type="ChEBI" id="CHEBI:29105"/>
        <note>catalytic</note>
    </ligand>
</feature>
<keyword evidence="10" id="KW-0677">Repeat</keyword>
<keyword evidence="4 10" id="KW-0489">Methyltransferase</keyword>
<evidence type="ECO:0000313" key="13">
    <source>
        <dbReference type="EMBL" id="GGB04879.1"/>
    </source>
</evidence>
<feature type="binding site" evidence="10">
    <location>
        <position position="596"/>
    </location>
    <ligand>
        <name>L-methionine</name>
        <dbReference type="ChEBI" id="CHEBI:57844"/>
    </ligand>
</feature>
<comment type="caution">
    <text evidence="10">Lacks conserved residue(s) required for the propagation of feature annotation.</text>
</comment>
<feature type="binding site" evidence="10">
    <location>
        <position position="602"/>
    </location>
    <ligand>
        <name>5-methyltetrahydropteroyltri-L-glutamate</name>
        <dbReference type="ChEBI" id="CHEBI:58207"/>
    </ligand>
</feature>
<keyword evidence="7 10" id="KW-0479">Metal-binding</keyword>
<keyword evidence="14" id="KW-1185">Reference proteome</keyword>
<dbReference type="NCBIfam" id="NF003556">
    <property type="entry name" value="PRK05222.1"/>
    <property type="match status" value="1"/>
</dbReference>
<comment type="catalytic activity">
    <reaction evidence="10">
        <text>5-methyltetrahydropteroyltri-L-glutamate + L-homocysteine = tetrahydropteroyltri-L-glutamate + L-methionine</text>
        <dbReference type="Rhea" id="RHEA:21196"/>
        <dbReference type="ChEBI" id="CHEBI:57844"/>
        <dbReference type="ChEBI" id="CHEBI:58140"/>
        <dbReference type="ChEBI" id="CHEBI:58199"/>
        <dbReference type="ChEBI" id="CHEBI:58207"/>
        <dbReference type="EC" id="2.1.1.14"/>
    </reaction>
</comment>
<feature type="binding site" evidence="10">
    <location>
        <position position="114"/>
    </location>
    <ligand>
        <name>5-methyltetrahydropteroyltri-L-glutamate</name>
        <dbReference type="ChEBI" id="CHEBI:58207"/>
    </ligand>
</feature>
<proteinExistence type="inferred from homology"/>
<evidence type="ECO:0000256" key="1">
    <source>
        <dbReference type="ARBA" id="ARBA00002777"/>
    </source>
</evidence>
<feature type="active site" description="Proton donor" evidence="10">
    <location>
        <position position="691"/>
    </location>
</feature>
<dbReference type="Proteomes" id="UP000651977">
    <property type="component" value="Unassembled WGS sequence"/>
</dbReference>
<gene>
    <name evidence="10 13" type="primary">metE</name>
    <name evidence="13" type="ORF">GCM10007414_17700</name>
</gene>
<dbReference type="GO" id="GO:0008168">
    <property type="term" value="F:methyltransferase activity"/>
    <property type="evidence" value="ECO:0007669"/>
    <property type="project" value="UniProtKB-KW"/>
</dbReference>
<protein>
    <recommendedName>
        <fullName evidence="10">5-methyltetrahydropteroyltriglutamate--homocysteine methyltransferase</fullName>
        <ecNumber evidence="10">2.1.1.14</ecNumber>
    </recommendedName>
    <alternativeName>
        <fullName evidence="10">Cobalamin-independent methionine synthase</fullName>
    </alternativeName>
    <alternativeName>
        <fullName evidence="10">Methionine synthase, vitamin-B12 independent isozyme</fullName>
    </alternativeName>
</protein>
<evidence type="ECO:0000256" key="9">
    <source>
        <dbReference type="ARBA" id="ARBA00023167"/>
    </source>
</evidence>
<comment type="pathway">
    <text evidence="2 10">Amino-acid biosynthesis; L-methionine biosynthesis via de novo pathway; L-methionine from L-homocysteine (MetE route): step 1/1.</text>
</comment>
<dbReference type="PIRSF" id="PIRSF000382">
    <property type="entry name" value="MeTrfase_B12_ind"/>
    <property type="match status" value="1"/>
</dbReference>
<dbReference type="SUPFAM" id="SSF51726">
    <property type="entry name" value="UROD/MetE-like"/>
    <property type="match status" value="2"/>
</dbReference>
<dbReference type="CDD" id="cd03311">
    <property type="entry name" value="CIMS_C_terminal_like"/>
    <property type="match status" value="1"/>
</dbReference>
<feature type="binding site" evidence="10">
    <location>
        <position position="596"/>
    </location>
    <ligand>
        <name>L-homocysteine</name>
        <dbReference type="ChEBI" id="CHEBI:58199"/>
    </ligand>
</feature>
<feature type="binding site" evidence="10">
    <location>
        <position position="558"/>
    </location>
    <ligand>
        <name>5-methyltetrahydropteroyltri-L-glutamate</name>
        <dbReference type="ChEBI" id="CHEBI:58207"/>
    </ligand>
</feature>
<dbReference type="InterPro" id="IPR038071">
    <property type="entry name" value="UROD/MetE-like_sf"/>
</dbReference>
<feature type="binding site" evidence="10">
    <location>
        <position position="723"/>
    </location>
    <ligand>
        <name>Zn(2+)</name>
        <dbReference type="ChEBI" id="CHEBI:29105"/>
        <note>catalytic</note>
    </ligand>
</feature>
<dbReference type="Pfam" id="PF01717">
    <property type="entry name" value="Meth_synt_2"/>
    <property type="match status" value="1"/>
</dbReference>
<feature type="binding site" evidence="10">
    <location>
        <begin position="512"/>
        <end position="513"/>
    </location>
    <ligand>
        <name>5-methyltetrahydropteroyltri-L-glutamate</name>
        <dbReference type="ChEBI" id="CHEBI:58207"/>
    </ligand>
</feature>
<organism evidence="13 14">
    <name type="scientific">Agarivorans gilvus</name>
    <dbReference type="NCBI Taxonomy" id="680279"/>
    <lineage>
        <taxon>Bacteria</taxon>
        <taxon>Pseudomonadati</taxon>
        <taxon>Pseudomonadota</taxon>
        <taxon>Gammaproteobacteria</taxon>
        <taxon>Alteromonadales</taxon>
        <taxon>Alteromonadaceae</taxon>
        <taxon>Agarivorans</taxon>
    </lineage>
</organism>
<evidence type="ECO:0000313" key="14">
    <source>
        <dbReference type="Proteomes" id="UP000651977"/>
    </source>
</evidence>
<dbReference type="GO" id="GO:0032259">
    <property type="term" value="P:methylation"/>
    <property type="evidence" value="ECO:0007669"/>
    <property type="project" value="UniProtKB-KW"/>
</dbReference>
<evidence type="ECO:0000256" key="10">
    <source>
        <dbReference type="HAMAP-Rule" id="MF_00172"/>
    </source>
</evidence>
<feature type="binding site" evidence="10">
    <location>
        <position position="481"/>
    </location>
    <ligand>
        <name>L-methionine</name>
        <dbReference type="ChEBI" id="CHEBI:57844"/>
    </ligand>
</feature>
<evidence type="ECO:0000256" key="5">
    <source>
        <dbReference type="ARBA" id="ARBA00022605"/>
    </source>
</evidence>
<feature type="domain" description="Cobalamin-independent methionine synthase MetE N-terminal" evidence="12">
    <location>
        <begin position="4"/>
        <end position="312"/>
    </location>
</feature>
<dbReference type="InterPro" id="IPR013215">
    <property type="entry name" value="Cbl-indep_Met_Synth_N"/>
</dbReference>
<feature type="binding site" evidence="10">
    <location>
        <begin position="428"/>
        <end position="430"/>
    </location>
    <ligand>
        <name>L-methionine</name>
        <dbReference type="ChEBI" id="CHEBI:57844"/>
    </ligand>
</feature>
<dbReference type="NCBIfam" id="TIGR01371">
    <property type="entry name" value="met_syn_B12ind"/>
    <property type="match status" value="1"/>
</dbReference>
<evidence type="ECO:0000256" key="4">
    <source>
        <dbReference type="ARBA" id="ARBA00022603"/>
    </source>
</evidence>
<evidence type="ECO:0000256" key="7">
    <source>
        <dbReference type="ARBA" id="ARBA00022723"/>
    </source>
</evidence>
<keyword evidence="9 10" id="KW-0486">Methionine biosynthesis</keyword>
<sequence length="752" mass="84137">MTTTHVLGYPRIGKQRQLKFALEAYWRGELSQAELFALGKQLREENWQLQQKAGQAWVTVGDFAWYDQVLTTSMMLGNLPRRHQSAELSLDSMFAIARGQQGSGCCNAASDMSKWFNTNYHYIVPEFSEQTQFSLQWRQLLEEVDEALALGHKVKPVILGPVSYLYLGKNELGAAKDFDRLSLLKQLLPVYAEIYQALAERGIEWVQVDEPILGLEIDIAWKGALLEAYKQPLSDCKILLTSYFSDVLDNTSVIKALAVDGLHLDLSAAPEQLDAVLSWLPEHWVLSAGVINGRNVWRANLPALIEAYCALKAQLGERLWLASSCSLLHCPLDLAAESNLGDAEYRLAFAEQKLTELQLLAEAINGDKQALRVARQYSAALSRVARPLTQEEQAQAASIPRQRSLSFAERQAIQQQQLALPLLPTTTIGSFPQTQEIRRQRREYKAGLLSEADYKAALAEHIKQAIECQERLGLDVLVHGEAERNDMVEYFAEQLDGFIVSRFGWVQSYGSRCVKPAIIVDDISRNQALTLEWAEYAQSLSTKPVKGMLTGPVTILSWSFPREDISRQQIAEQIALALRDEVNDLQQAGIQIIQIDEPAIREGMPLKRSQWQAYLDWAVAAFKLAASSAEPSTQIHTHMCYSEFNEILPAVAALDADVLTIETSRSAMSLLQAFEEFEYPNQIGPGVYDIHSPNIPSVDEIKALITKAAQLIPLARLWVNPDCGLKTRDWQQTEAALTNMVLASQQLRTSLA</sequence>
<name>A0ABQ1I0R1_9ALTE</name>
<dbReference type="EC" id="2.1.1.14" evidence="10"/>
<accession>A0ABQ1I0R1</accession>
<evidence type="ECO:0000256" key="8">
    <source>
        <dbReference type="ARBA" id="ARBA00022833"/>
    </source>
</evidence>
<feature type="binding site" evidence="10">
    <location>
        <position position="481"/>
    </location>
    <ligand>
        <name>L-homocysteine</name>
        <dbReference type="ChEBI" id="CHEBI:58199"/>
    </ligand>
</feature>
<dbReference type="Pfam" id="PF08267">
    <property type="entry name" value="Meth_synt_1"/>
    <property type="match status" value="1"/>
</dbReference>
<evidence type="ECO:0000259" key="12">
    <source>
        <dbReference type="Pfam" id="PF08267"/>
    </source>
</evidence>
<feature type="binding site" evidence="10">
    <location>
        <position position="638"/>
    </location>
    <ligand>
        <name>Zn(2+)</name>
        <dbReference type="ChEBI" id="CHEBI:29105"/>
        <note>catalytic</note>
    </ligand>
</feature>
<keyword evidence="5 10" id="KW-0028">Amino-acid biosynthesis</keyword>
<feature type="binding site" evidence="10">
    <location>
        <position position="640"/>
    </location>
    <ligand>
        <name>Zn(2+)</name>
        <dbReference type="ChEBI" id="CHEBI:29105"/>
        <note>catalytic</note>
    </ligand>
</feature>
<evidence type="ECO:0000259" key="11">
    <source>
        <dbReference type="Pfam" id="PF01717"/>
    </source>
</evidence>
<dbReference type="InterPro" id="IPR002629">
    <property type="entry name" value="Met_Synth_C/arc"/>
</dbReference>
<keyword evidence="8 10" id="KW-0862">Zinc</keyword>
<dbReference type="InterPro" id="IPR006276">
    <property type="entry name" value="Cobalamin-indep_Met_synthase"/>
</dbReference>
<comment type="caution">
    <text evidence="13">The sequence shown here is derived from an EMBL/GenBank/DDBJ whole genome shotgun (WGS) entry which is preliminary data.</text>
</comment>
<reference evidence="14" key="1">
    <citation type="journal article" date="2019" name="Int. J. Syst. Evol. Microbiol.">
        <title>The Global Catalogue of Microorganisms (GCM) 10K type strain sequencing project: providing services to taxonomists for standard genome sequencing and annotation.</title>
        <authorList>
            <consortium name="The Broad Institute Genomics Platform"/>
            <consortium name="The Broad Institute Genome Sequencing Center for Infectious Disease"/>
            <person name="Wu L."/>
            <person name="Ma J."/>
        </authorList>
    </citation>
    <scope>NUCLEOTIDE SEQUENCE [LARGE SCALE GENOMIC DNA]</scope>
    <source>
        <strain evidence="14">CGMCC 1.10131</strain>
    </source>
</reference>
<dbReference type="Gene3D" id="3.20.20.210">
    <property type="match status" value="2"/>
</dbReference>
<dbReference type="PANTHER" id="PTHR30519">
    <property type="entry name" value="5-METHYLTETRAHYDROPTEROYLTRIGLUTAMATE--HOMOCYSTEINE METHYLTRANSFERASE"/>
    <property type="match status" value="1"/>
</dbReference>
<dbReference type="RefSeq" id="WP_055734323.1">
    <property type="nucleotide sequence ID" value="NZ_BMDY01000009.1"/>
</dbReference>
<evidence type="ECO:0000256" key="3">
    <source>
        <dbReference type="ARBA" id="ARBA00009553"/>
    </source>
</evidence>
<comment type="cofactor">
    <cofactor evidence="10">
        <name>Zn(2+)</name>
        <dbReference type="ChEBI" id="CHEBI:29105"/>
    </cofactor>
    <text evidence="10">Binds 1 zinc ion per subunit.</text>
</comment>
<comment type="similarity">
    <text evidence="3 10">Belongs to the vitamin-B12 independent methionine synthase family.</text>
</comment>
<dbReference type="CDD" id="cd03312">
    <property type="entry name" value="CIMS_N_terminal_like"/>
    <property type="match status" value="1"/>
</dbReference>
<comment type="function">
    <text evidence="1 10">Catalyzes the transfer of a methyl group from 5-methyltetrahydrofolate to homocysteine resulting in methionine formation.</text>
</comment>
<keyword evidence="6 10" id="KW-0808">Transferase</keyword>
<feature type="domain" description="Cobalamin-independent methionine synthase MetE C-terminal/archaeal" evidence="11">
    <location>
        <begin position="423"/>
        <end position="745"/>
    </location>
</feature>
<evidence type="ECO:0000256" key="6">
    <source>
        <dbReference type="ARBA" id="ARBA00022679"/>
    </source>
</evidence>
<dbReference type="EMBL" id="BMDY01000009">
    <property type="protein sequence ID" value="GGB04879.1"/>
    <property type="molecule type" value="Genomic_DNA"/>
</dbReference>
<dbReference type="HAMAP" id="MF_00172">
    <property type="entry name" value="Meth_synth"/>
    <property type="match status" value="1"/>
</dbReference>
<feature type="binding site" evidence="10">
    <location>
        <begin position="428"/>
        <end position="430"/>
    </location>
    <ligand>
        <name>L-homocysteine</name>
        <dbReference type="ChEBI" id="CHEBI:58199"/>
    </ligand>
</feature>
<evidence type="ECO:0000256" key="2">
    <source>
        <dbReference type="ARBA" id="ARBA00004681"/>
    </source>
</evidence>